<comment type="caution">
    <text evidence="2">The sequence shown here is derived from an EMBL/GenBank/DDBJ whole genome shotgun (WGS) entry which is preliminary data.</text>
</comment>
<dbReference type="InterPro" id="IPR036388">
    <property type="entry name" value="WH-like_DNA-bd_sf"/>
</dbReference>
<name>A0ABV5R571_9ACTN</name>
<feature type="domain" description="HTH luxR-type" evidence="1">
    <location>
        <begin position="253"/>
        <end position="310"/>
    </location>
</feature>
<reference evidence="2 3" key="1">
    <citation type="submission" date="2024-09" db="EMBL/GenBank/DDBJ databases">
        <authorList>
            <person name="Sun Q."/>
            <person name="Mori K."/>
        </authorList>
    </citation>
    <scope>NUCLEOTIDE SEQUENCE [LARGE SCALE GENOMIC DNA]</scope>
    <source>
        <strain evidence="2 3">JCM 3331</strain>
    </source>
</reference>
<dbReference type="Pfam" id="PF01978">
    <property type="entry name" value="TrmB"/>
    <property type="match status" value="1"/>
</dbReference>
<sequence length="316" mass="34026">MALALEDLGLGACEESVYRVLIERPSASVAEVAAAAAVPDAEVVDALNSLAARALVNRLPGSGHYVAAPPSVALGTELTDRRIRLQRAELALAELVETYRTGSMGRAQRDLVEVVEGRDAVRQRYLQLQLSSRHAIDTFVTGDVQVVGPENTEEPTVLSRGLHVRAVIDQSFLGEPSAADNVDESLARGMRIRTVDGVPLKLIVCDGEMAMLPLRGSGSEVDPSLVLRGGLANVAQALFDAVWERARPYGEPHHGIDAMDTRILRLLLAGLTDHAVAAQVDMSARTVQRRIQGLMVQAGATTRIQLGWYARHHGWA</sequence>
<dbReference type="InterPro" id="IPR002831">
    <property type="entry name" value="Tscrpt_reg_TrmB_N"/>
</dbReference>
<evidence type="ECO:0000313" key="2">
    <source>
        <dbReference type="EMBL" id="MFB9572988.1"/>
    </source>
</evidence>
<evidence type="ECO:0000259" key="1">
    <source>
        <dbReference type="SMART" id="SM00421"/>
    </source>
</evidence>
<proteinExistence type="predicted"/>
<dbReference type="Gene3D" id="1.10.10.10">
    <property type="entry name" value="Winged helix-like DNA-binding domain superfamily/Winged helix DNA-binding domain"/>
    <property type="match status" value="2"/>
</dbReference>
<dbReference type="PANTHER" id="PTHR34293:SF1">
    <property type="entry name" value="HTH-TYPE TRANSCRIPTIONAL REGULATOR TRMBL2"/>
    <property type="match status" value="1"/>
</dbReference>
<gene>
    <name evidence="2" type="ORF">ACFFTL_11790</name>
</gene>
<dbReference type="RefSeq" id="WP_345509772.1">
    <property type="nucleotide sequence ID" value="NZ_BAAAXD010000004.1"/>
</dbReference>
<dbReference type="InterPro" id="IPR016032">
    <property type="entry name" value="Sig_transdc_resp-reg_C-effctor"/>
</dbReference>
<dbReference type="Proteomes" id="UP001589710">
    <property type="component" value="Unassembled WGS sequence"/>
</dbReference>
<evidence type="ECO:0000313" key="3">
    <source>
        <dbReference type="Proteomes" id="UP001589710"/>
    </source>
</evidence>
<protein>
    <submittedName>
        <fullName evidence="2">Helix-turn-helix domain-containing protein</fullName>
    </submittedName>
</protein>
<dbReference type="SUPFAM" id="SSF46894">
    <property type="entry name" value="C-terminal effector domain of the bipartite response regulators"/>
    <property type="match status" value="1"/>
</dbReference>
<organism evidence="2 3">
    <name type="scientific">Streptomyces yanii</name>
    <dbReference type="NCBI Taxonomy" id="78510"/>
    <lineage>
        <taxon>Bacteria</taxon>
        <taxon>Bacillati</taxon>
        <taxon>Actinomycetota</taxon>
        <taxon>Actinomycetes</taxon>
        <taxon>Kitasatosporales</taxon>
        <taxon>Streptomycetaceae</taxon>
        <taxon>Streptomyces</taxon>
    </lineage>
</organism>
<dbReference type="EMBL" id="JBHMCG010000052">
    <property type="protein sequence ID" value="MFB9572988.1"/>
    <property type="molecule type" value="Genomic_DNA"/>
</dbReference>
<dbReference type="SMART" id="SM00421">
    <property type="entry name" value="HTH_LUXR"/>
    <property type="match status" value="1"/>
</dbReference>
<accession>A0ABV5R571</accession>
<dbReference type="InterPro" id="IPR000792">
    <property type="entry name" value="Tscrpt_reg_LuxR_C"/>
</dbReference>
<dbReference type="InterPro" id="IPR051797">
    <property type="entry name" value="TrmB-like"/>
</dbReference>
<dbReference type="PANTHER" id="PTHR34293">
    <property type="entry name" value="HTH-TYPE TRANSCRIPTIONAL REGULATOR TRMBL2"/>
    <property type="match status" value="1"/>
</dbReference>
<keyword evidence="3" id="KW-1185">Reference proteome</keyword>